<dbReference type="AlphaFoldDB" id="A0A392T1J2"/>
<evidence type="ECO:0000256" key="1">
    <source>
        <dbReference type="SAM" id="Phobius"/>
    </source>
</evidence>
<name>A0A392T1J2_9FABA</name>
<sequence>RQSLPGSANVWSISAYSSSVCALALCWLAQQYSTWRNPISASILSGA</sequence>
<organism evidence="2 3">
    <name type="scientific">Trifolium medium</name>
    <dbReference type="NCBI Taxonomy" id="97028"/>
    <lineage>
        <taxon>Eukaryota</taxon>
        <taxon>Viridiplantae</taxon>
        <taxon>Streptophyta</taxon>
        <taxon>Embryophyta</taxon>
        <taxon>Tracheophyta</taxon>
        <taxon>Spermatophyta</taxon>
        <taxon>Magnoliopsida</taxon>
        <taxon>eudicotyledons</taxon>
        <taxon>Gunneridae</taxon>
        <taxon>Pentapetalae</taxon>
        <taxon>rosids</taxon>
        <taxon>fabids</taxon>
        <taxon>Fabales</taxon>
        <taxon>Fabaceae</taxon>
        <taxon>Papilionoideae</taxon>
        <taxon>50 kb inversion clade</taxon>
        <taxon>NPAAA clade</taxon>
        <taxon>Hologalegina</taxon>
        <taxon>IRL clade</taxon>
        <taxon>Trifolieae</taxon>
        <taxon>Trifolium</taxon>
    </lineage>
</organism>
<reference evidence="2 3" key="1">
    <citation type="journal article" date="2018" name="Front. Plant Sci.">
        <title>Red Clover (Trifolium pratense) and Zigzag Clover (T. medium) - A Picture of Genomic Similarities and Differences.</title>
        <authorList>
            <person name="Dluhosova J."/>
            <person name="Istvanek J."/>
            <person name="Nedelnik J."/>
            <person name="Repkova J."/>
        </authorList>
    </citation>
    <scope>NUCLEOTIDE SEQUENCE [LARGE SCALE GENOMIC DNA]</scope>
    <source>
        <strain evidence="3">cv. 10/8</strain>
        <tissue evidence="2">Leaf</tissue>
    </source>
</reference>
<keyword evidence="1" id="KW-1133">Transmembrane helix</keyword>
<protein>
    <submittedName>
        <fullName evidence="2">Uncharacterized protein</fullName>
    </submittedName>
</protein>
<accession>A0A392T1J2</accession>
<dbReference type="Proteomes" id="UP000265520">
    <property type="component" value="Unassembled WGS sequence"/>
</dbReference>
<comment type="caution">
    <text evidence="2">The sequence shown here is derived from an EMBL/GenBank/DDBJ whole genome shotgun (WGS) entry which is preliminary data.</text>
</comment>
<feature type="transmembrane region" description="Helical" evidence="1">
    <location>
        <begin position="12"/>
        <end position="29"/>
    </location>
</feature>
<keyword evidence="3" id="KW-1185">Reference proteome</keyword>
<dbReference type="EMBL" id="LXQA010488636">
    <property type="protein sequence ID" value="MCI54983.1"/>
    <property type="molecule type" value="Genomic_DNA"/>
</dbReference>
<keyword evidence="1" id="KW-0812">Transmembrane</keyword>
<evidence type="ECO:0000313" key="2">
    <source>
        <dbReference type="EMBL" id="MCI54983.1"/>
    </source>
</evidence>
<keyword evidence="1" id="KW-0472">Membrane</keyword>
<feature type="non-terminal residue" evidence="2">
    <location>
        <position position="1"/>
    </location>
</feature>
<evidence type="ECO:0000313" key="3">
    <source>
        <dbReference type="Proteomes" id="UP000265520"/>
    </source>
</evidence>
<proteinExistence type="predicted"/>